<keyword evidence="9" id="KW-0808">Transferase</keyword>
<dbReference type="GO" id="GO:0016020">
    <property type="term" value="C:membrane"/>
    <property type="evidence" value="ECO:0007669"/>
    <property type="project" value="UniProtKB-SubCell"/>
</dbReference>
<dbReference type="InterPro" id="IPR051533">
    <property type="entry name" value="WaaL-like"/>
</dbReference>
<feature type="transmembrane region" description="Helical" evidence="5">
    <location>
        <begin position="117"/>
        <end position="135"/>
    </location>
</feature>
<feature type="transmembrane region" description="Helical" evidence="5">
    <location>
        <begin position="235"/>
        <end position="256"/>
    </location>
</feature>
<feature type="domain" description="O-antigen ligase-related" evidence="7">
    <location>
        <begin position="265"/>
        <end position="393"/>
    </location>
</feature>
<dbReference type="OrthoDB" id="9810929at2"/>
<proteinExistence type="predicted"/>
<keyword evidence="10" id="KW-1185">Reference proteome</keyword>
<feature type="transmembrane region" description="Helical" evidence="5">
    <location>
        <begin position="19"/>
        <end position="40"/>
    </location>
</feature>
<feature type="transmembrane region" description="Helical" evidence="5">
    <location>
        <begin position="377"/>
        <end position="405"/>
    </location>
</feature>
<dbReference type="SUPFAM" id="SSF53756">
    <property type="entry name" value="UDP-Glycosyltransferase/glycogen phosphorylase"/>
    <property type="match status" value="1"/>
</dbReference>
<keyword evidence="2 5" id="KW-0812">Transmembrane</keyword>
<comment type="subcellular location">
    <subcellularLocation>
        <location evidence="1">Membrane</location>
        <topology evidence="1">Multi-pass membrane protein</topology>
    </subcellularLocation>
</comment>
<dbReference type="CDD" id="cd03801">
    <property type="entry name" value="GT4_PimA-like"/>
    <property type="match status" value="1"/>
</dbReference>
<evidence type="ECO:0000313" key="10">
    <source>
        <dbReference type="Proteomes" id="UP000199584"/>
    </source>
</evidence>
<feature type="transmembrane region" description="Helical" evidence="5">
    <location>
        <begin position="46"/>
        <end position="73"/>
    </location>
</feature>
<dbReference type="STRING" id="39060.SAMN05660706_12443"/>
<feature type="transmembrane region" description="Helical" evidence="5">
    <location>
        <begin position="417"/>
        <end position="438"/>
    </location>
</feature>
<dbReference type="InterPro" id="IPR007016">
    <property type="entry name" value="O-antigen_ligase-rel_domated"/>
</dbReference>
<dbReference type="EMBL" id="FOYM01000024">
    <property type="protein sequence ID" value="SFR12098.1"/>
    <property type="molecule type" value="Genomic_DNA"/>
</dbReference>
<evidence type="ECO:0000256" key="5">
    <source>
        <dbReference type="SAM" id="Phobius"/>
    </source>
</evidence>
<name>A0A1I6E3N9_9FIRM</name>
<dbReference type="AlphaFoldDB" id="A0A1I6E3N9"/>
<feature type="domain" description="Glycosyl transferase family 1" evidence="6">
    <location>
        <begin position="641"/>
        <end position="808"/>
    </location>
</feature>
<evidence type="ECO:0000259" key="8">
    <source>
        <dbReference type="Pfam" id="PF13477"/>
    </source>
</evidence>
<organism evidence="9 10">
    <name type="scientific">Desulfoscipio geothermicus DSM 3669</name>
    <dbReference type="NCBI Taxonomy" id="1121426"/>
    <lineage>
        <taxon>Bacteria</taxon>
        <taxon>Bacillati</taxon>
        <taxon>Bacillota</taxon>
        <taxon>Clostridia</taxon>
        <taxon>Eubacteriales</taxon>
        <taxon>Desulfallaceae</taxon>
        <taxon>Desulfoscipio</taxon>
    </lineage>
</organism>
<dbReference type="Proteomes" id="UP000199584">
    <property type="component" value="Unassembled WGS sequence"/>
</dbReference>
<evidence type="ECO:0000259" key="6">
    <source>
        <dbReference type="Pfam" id="PF00534"/>
    </source>
</evidence>
<feature type="domain" description="Glycosyltransferase subfamily 4-like N-terminal" evidence="8">
    <location>
        <begin position="467"/>
        <end position="603"/>
    </location>
</feature>
<dbReference type="Gene3D" id="3.40.50.2000">
    <property type="entry name" value="Glycogen Phosphorylase B"/>
    <property type="match status" value="2"/>
</dbReference>
<keyword evidence="3 5" id="KW-1133">Transmembrane helix</keyword>
<evidence type="ECO:0000259" key="7">
    <source>
        <dbReference type="Pfam" id="PF04932"/>
    </source>
</evidence>
<reference evidence="10" key="1">
    <citation type="submission" date="2016-10" db="EMBL/GenBank/DDBJ databases">
        <authorList>
            <person name="Varghese N."/>
            <person name="Submissions S."/>
        </authorList>
    </citation>
    <scope>NUCLEOTIDE SEQUENCE [LARGE SCALE GENOMIC DNA]</scope>
    <source>
        <strain evidence="10">DSM 3669</strain>
    </source>
</reference>
<accession>A0A1I6E3N9</accession>
<gene>
    <name evidence="9" type="ORF">SAMN05660706_12443</name>
</gene>
<dbReference type="GO" id="GO:0016757">
    <property type="term" value="F:glycosyltransferase activity"/>
    <property type="evidence" value="ECO:0007669"/>
    <property type="project" value="InterPro"/>
</dbReference>
<dbReference type="InterPro" id="IPR001296">
    <property type="entry name" value="Glyco_trans_1"/>
</dbReference>
<evidence type="ECO:0000256" key="3">
    <source>
        <dbReference type="ARBA" id="ARBA00022989"/>
    </source>
</evidence>
<feature type="transmembrane region" description="Helical" evidence="5">
    <location>
        <begin position="147"/>
        <end position="166"/>
    </location>
</feature>
<sequence length="844" mass="94223">MTIYYCLAGEIKMNKSYKYILLTILAILTFCIIISFLNGADPRVTALLLLMTLVFLGLLLPKEYIIITAIFLIPLAPHTKLFSENLPAMTIELPFAAVYGIMFLYPAMKRAGQLKGLWLLVGCWGIFSILVVLSWRHAGSKNANELFAVNHFAFLGALLVMAAAVYTNDFDFKKVCRAFYTVAFVVALIGLFQYLFFPHFINDLYINAYMKSGMDSGYYGRIYDRALSTFGNPHTLGLFLGIILMFATGSNFWGFTNRWTKYAWIVTLLSVIILTRSRTTFICLVLGYLFLICFRRYELKKIIYTLGTLAAIFGIINHYLRDNWIDKLLNYDMSLHARFVRWDMALDRFMSSPVFGVGPNPNIRIGNDMSSVPIDNIYFTVLASYGLLGTAALALTLFIIFYQLIKLANFDFRSKNIALGLGCSLLMLLIGNLSGDFLFHPKVMGPYMLLLGCFMVAGQIKTGGPTKILIVGNAKSIHIQRWGTSLAQKGLSVHVLSPEAHVVEGCSVHVIKGASLSVLSPAGMLSFVSRLLQVEKKIKVVDPDLVHIHGAFSFGWFAASCKGSPVITSTWGSDIYRYAGASRLKYKVVKSILKRSDVVTVHNRQMADYVEEKFGVSKCFVLPWGIEDRVFRLEDHKGAANIREALQVPEANKIVLSPRGMTPLYNIEVIIEAIPLVLRSDKHVTFCFVRGAGSAAYEARMMQRALKLKVNDHIRWIKKFQTSEQMADLYRASNIFISIPETDSSALTIAEGLACGSIPVLKKLITYRCFYETGAVIYTVSDLTPANLAAVVNEALKKDAREIRAINAAAAASLGTWRNAVSRMVELYESIHAGRQVKGVRQVE</sequence>
<evidence type="ECO:0000313" key="9">
    <source>
        <dbReference type="EMBL" id="SFR12098.1"/>
    </source>
</evidence>
<keyword evidence="4 5" id="KW-0472">Membrane</keyword>
<feature type="transmembrane region" description="Helical" evidence="5">
    <location>
        <begin position="262"/>
        <end position="290"/>
    </location>
</feature>
<evidence type="ECO:0000256" key="4">
    <source>
        <dbReference type="ARBA" id="ARBA00023136"/>
    </source>
</evidence>
<dbReference type="Pfam" id="PF00534">
    <property type="entry name" value="Glycos_transf_1"/>
    <property type="match status" value="1"/>
</dbReference>
<evidence type="ECO:0000256" key="2">
    <source>
        <dbReference type="ARBA" id="ARBA00022692"/>
    </source>
</evidence>
<feature type="transmembrane region" description="Helical" evidence="5">
    <location>
        <begin position="85"/>
        <end position="105"/>
    </location>
</feature>
<dbReference type="Pfam" id="PF13477">
    <property type="entry name" value="Glyco_trans_4_2"/>
    <property type="match status" value="1"/>
</dbReference>
<dbReference type="Pfam" id="PF04932">
    <property type="entry name" value="Wzy_C"/>
    <property type="match status" value="1"/>
</dbReference>
<feature type="transmembrane region" description="Helical" evidence="5">
    <location>
        <begin position="302"/>
        <end position="320"/>
    </location>
</feature>
<dbReference type="PANTHER" id="PTHR37422">
    <property type="entry name" value="TEICHURONIC ACID BIOSYNTHESIS PROTEIN TUAE"/>
    <property type="match status" value="1"/>
</dbReference>
<dbReference type="InterPro" id="IPR028098">
    <property type="entry name" value="Glyco_trans_4-like_N"/>
</dbReference>
<protein>
    <submittedName>
        <fullName evidence="9">Glycosyltransferase involved in cell wall bisynthesis</fullName>
    </submittedName>
</protein>
<feature type="transmembrane region" description="Helical" evidence="5">
    <location>
        <begin position="178"/>
        <end position="197"/>
    </location>
</feature>
<dbReference type="PANTHER" id="PTHR37422:SF13">
    <property type="entry name" value="LIPOPOLYSACCHARIDE BIOSYNTHESIS PROTEIN PA4999-RELATED"/>
    <property type="match status" value="1"/>
</dbReference>
<evidence type="ECO:0000256" key="1">
    <source>
        <dbReference type="ARBA" id="ARBA00004141"/>
    </source>
</evidence>